<evidence type="ECO:0000256" key="1">
    <source>
        <dbReference type="SAM" id="Phobius"/>
    </source>
</evidence>
<keyword evidence="4" id="KW-1185">Reference proteome</keyword>
<dbReference type="RefSeq" id="WP_162316905.1">
    <property type="nucleotide sequence ID" value="NZ_JAHQXF010000001.1"/>
</dbReference>
<reference evidence="3 4" key="1">
    <citation type="submission" date="2021-06" db="EMBL/GenBank/DDBJ databases">
        <title>New haloarchaea isolates fom saline soil.</title>
        <authorList>
            <person name="Duran-Viseras A."/>
            <person name="Sanchez-Porro C.S."/>
            <person name="Ventosa A."/>
        </authorList>
    </citation>
    <scope>NUCLEOTIDE SEQUENCE [LARGE SCALE GENOMIC DNA]</scope>
    <source>
        <strain evidence="3 4">JCM 183640</strain>
    </source>
</reference>
<dbReference type="Pfam" id="PF26439">
    <property type="entry name" value="DUF8120"/>
    <property type="match status" value="1"/>
</dbReference>
<dbReference type="EMBL" id="JAHQXF010000001">
    <property type="protein sequence ID" value="MBV0923801.1"/>
    <property type="molecule type" value="Genomic_DNA"/>
</dbReference>
<dbReference type="AlphaFoldDB" id="A0A8J8C2Y1"/>
<proteinExistence type="predicted"/>
<feature type="domain" description="DUF8120" evidence="2">
    <location>
        <begin position="6"/>
        <end position="64"/>
    </location>
</feature>
<protein>
    <recommendedName>
        <fullName evidence="2">DUF8120 domain-containing protein</fullName>
    </recommendedName>
</protein>
<organism evidence="3 4">
    <name type="scientific">Haloarcula limicola</name>
    <dbReference type="NCBI Taxonomy" id="1429915"/>
    <lineage>
        <taxon>Archaea</taxon>
        <taxon>Methanobacteriati</taxon>
        <taxon>Methanobacteriota</taxon>
        <taxon>Stenosarchaea group</taxon>
        <taxon>Halobacteria</taxon>
        <taxon>Halobacteriales</taxon>
        <taxon>Haloarculaceae</taxon>
        <taxon>Haloarcula</taxon>
    </lineage>
</organism>
<keyword evidence="1" id="KW-1133">Transmembrane helix</keyword>
<gene>
    <name evidence="3" type="ORF">KTS45_06255</name>
</gene>
<name>A0A8J8C2Y1_9EURY</name>
<evidence type="ECO:0000313" key="4">
    <source>
        <dbReference type="Proteomes" id="UP000766550"/>
    </source>
</evidence>
<keyword evidence="1" id="KW-0812">Transmembrane</keyword>
<comment type="caution">
    <text evidence="3">The sequence shown here is derived from an EMBL/GenBank/DDBJ whole genome shotgun (WGS) entry which is preliminary data.</text>
</comment>
<accession>A0A8J8C2Y1</accession>
<feature type="transmembrane region" description="Helical" evidence="1">
    <location>
        <begin position="45"/>
        <end position="63"/>
    </location>
</feature>
<dbReference type="Proteomes" id="UP000766550">
    <property type="component" value="Unassembled WGS sequence"/>
</dbReference>
<evidence type="ECO:0000313" key="3">
    <source>
        <dbReference type="EMBL" id="MBV0923801.1"/>
    </source>
</evidence>
<dbReference type="InterPro" id="IPR058433">
    <property type="entry name" value="DUF8120"/>
</dbReference>
<keyword evidence="1" id="KW-0472">Membrane</keyword>
<sequence length="64" mass="6399">MTDGRASGGLALSARQYRWLDRTTKLAGVALIAAGLEAGGGTTTGLLFATLGVACGLATVFISQ</sequence>
<evidence type="ECO:0000259" key="2">
    <source>
        <dbReference type="Pfam" id="PF26439"/>
    </source>
</evidence>